<dbReference type="InterPro" id="IPR023796">
    <property type="entry name" value="Serpin_dom"/>
</dbReference>
<comment type="caution">
    <text evidence="4">The sequence shown here is derived from an EMBL/GenBank/DDBJ whole genome shotgun (WGS) entry which is preliminary data.</text>
</comment>
<name>A0ABD3P371_9STRA</name>
<accession>A0ABD3P371</accession>
<sequence length="463" mass="50927">MRAIPIISSLAAFAITDGRTIRGAKRDSTERGIRGAVRRCYPIFNQFEECMTNAADDCSREREDYFSCLCQDCDLSFAETSNDASTETRAAITSSNVTSSSFGAALFAQLCDASPETNVLISPLSVYRALELVEDGATANSDNRAELDRLLGPQELREQVKAVIDSAGSGVQLNMATSVWADDLKTSYMDHLMTEHSAEAFSLPETYGPVDDWIEEKTNGKIKVLMGDDALDPLTAALLVDAVYFKGTWKYEFSPVDTTDDVFYHRDGSQTSAKYMKASRTMEAIKSTPLLGDASFVVLDYGEDAEFAALFILPGSSSKESMDDVIAGLTSHSISELVEEATEVNVNLKLPRFHLAFGPSQLKPHLMNMGMKIAFDPDVLGKFNRMSYDKGLYVDDVHHGACMEVNEEGTEAAAATVVVVNTRSRPREDRVDLTFDRPFVVVIFQRSSGIPLFMGRVEDPNFI</sequence>
<keyword evidence="5" id="KW-1185">Reference proteome</keyword>
<dbReference type="InterPro" id="IPR042185">
    <property type="entry name" value="Serpin_sf_2"/>
</dbReference>
<dbReference type="PANTHER" id="PTHR11461:SF211">
    <property type="entry name" value="GH10112P-RELATED"/>
    <property type="match status" value="1"/>
</dbReference>
<gene>
    <name evidence="4" type="ORF">HJC23_009221</name>
</gene>
<dbReference type="AlphaFoldDB" id="A0ABD3P371"/>
<dbReference type="Gene3D" id="2.30.39.10">
    <property type="entry name" value="Alpha-1-antitrypsin, domain 1"/>
    <property type="match status" value="1"/>
</dbReference>
<dbReference type="PROSITE" id="PS00284">
    <property type="entry name" value="SERPIN"/>
    <property type="match status" value="1"/>
</dbReference>
<dbReference type="CDD" id="cd00172">
    <property type="entry name" value="serpin"/>
    <property type="match status" value="1"/>
</dbReference>
<dbReference type="Pfam" id="PF00079">
    <property type="entry name" value="Serpin"/>
    <property type="match status" value="1"/>
</dbReference>
<dbReference type="Proteomes" id="UP001516023">
    <property type="component" value="Unassembled WGS sequence"/>
</dbReference>
<protein>
    <recommendedName>
        <fullName evidence="3">Serpin domain-containing protein</fullName>
    </recommendedName>
</protein>
<comment type="similarity">
    <text evidence="1 2">Belongs to the serpin family.</text>
</comment>
<evidence type="ECO:0000313" key="5">
    <source>
        <dbReference type="Proteomes" id="UP001516023"/>
    </source>
</evidence>
<dbReference type="InterPro" id="IPR000215">
    <property type="entry name" value="Serpin_fam"/>
</dbReference>
<dbReference type="SUPFAM" id="SSF56574">
    <property type="entry name" value="Serpins"/>
    <property type="match status" value="1"/>
</dbReference>
<proteinExistence type="inferred from homology"/>
<dbReference type="Gene3D" id="3.30.497.10">
    <property type="entry name" value="Antithrombin, subunit I, domain 2"/>
    <property type="match status" value="1"/>
</dbReference>
<dbReference type="EMBL" id="JABMIG020000306">
    <property type="protein sequence ID" value="KAL3781791.1"/>
    <property type="molecule type" value="Genomic_DNA"/>
</dbReference>
<dbReference type="PANTHER" id="PTHR11461">
    <property type="entry name" value="SERINE PROTEASE INHIBITOR, SERPIN"/>
    <property type="match status" value="1"/>
</dbReference>
<dbReference type="InterPro" id="IPR023795">
    <property type="entry name" value="Serpin_CS"/>
</dbReference>
<dbReference type="InterPro" id="IPR036186">
    <property type="entry name" value="Serpin_sf"/>
</dbReference>
<organism evidence="4 5">
    <name type="scientific">Cyclotella cryptica</name>
    <dbReference type="NCBI Taxonomy" id="29204"/>
    <lineage>
        <taxon>Eukaryota</taxon>
        <taxon>Sar</taxon>
        <taxon>Stramenopiles</taxon>
        <taxon>Ochrophyta</taxon>
        <taxon>Bacillariophyta</taxon>
        <taxon>Coscinodiscophyceae</taxon>
        <taxon>Thalassiosirophycidae</taxon>
        <taxon>Stephanodiscales</taxon>
        <taxon>Stephanodiscaceae</taxon>
        <taxon>Cyclotella</taxon>
    </lineage>
</organism>
<evidence type="ECO:0000313" key="4">
    <source>
        <dbReference type="EMBL" id="KAL3781791.1"/>
    </source>
</evidence>
<feature type="domain" description="Serpin" evidence="3">
    <location>
        <begin position="104"/>
        <end position="460"/>
    </location>
</feature>
<evidence type="ECO:0000256" key="2">
    <source>
        <dbReference type="RuleBase" id="RU000411"/>
    </source>
</evidence>
<evidence type="ECO:0000259" key="3">
    <source>
        <dbReference type="SMART" id="SM00093"/>
    </source>
</evidence>
<dbReference type="InterPro" id="IPR042178">
    <property type="entry name" value="Serpin_sf_1"/>
</dbReference>
<dbReference type="SMART" id="SM00093">
    <property type="entry name" value="SERPIN"/>
    <property type="match status" value="1"/>
</dbReference>
<reference evidence="4 5" key="1">
    <citation type="journal article" date="2020" name="G3 (Bethesda)">
        <title>Improved Reference Genome for Cyclotella cryptica CCMP332, a Model for Cell Wall Morphogenesis, Salinity Adaptation, and Lipid Production in Diatoms (Bacillariophyta).</title>
        <authorList>
            <person name="Roberts W.R."/>
            <person name="Downey K.M."/>
            <person name="Ruck E.C."/>
            <person name="Traller J.C."/>
            <person name="Alverson A.J."/>
        </authorList>
    </citation>
    <scope>NUCLEOTIDE SEQUENCE [LARGE SCALE GENOMIC DNA]</scope>
    <source>
        <strain evidence="4 5">CCMP332</strain>
    </source>
</reference>
<evidence type="ECO:0000256" key="1">
    <source>
        <dbReference type="ARBA" id="ARBA00009500"/>
    </source>
</evidence>